<dbReference type="AlphaFoldDB" id="A0A1I7RQX7"/>
<dbReference type="InterPro" id="IPR052140">
    <property type="entry name" value="Dev_Signal_Hedgehog-like"/>
</dbReference>
<dbReference type="SUPFAM" id="SSF51294">
    <property type="entry name" value="Hedgehog/intein (Hint) domain"/>
    <property type="match status" value="1"/>
</dbReference>
<feature type="signal peptide" evidence="4">
    <location>
        <begin position="1"/>
        <end position="16"/>
    </location>
</feature>
<keyword evidence="2" id="KW-0217">Developmental protein</keyword>
<dbReference type="InterPro" id="IPR003586">
    <property type="entry name" value="Hint_dom_C"/>
</dbReference>
<organism evidence="7 8">
    <name type="scientific">Bursaphelenchus xylophilus</name>
    <name type="common">Pinewood nematode worm</name>
    <name type="synonym">Aphelenchoides xylophilus</name>
    <dbReference type="NCBI Taxonomy" id="6326"/>
    <lineage>
        <taxon>Eukaryota</taxon>
        <taxon>Metazoa</taxon>
        <taxon>Ecdysozoa</taxon>
        <taxon>Nematoda</taxon>
        <taxon>Chromadorea</taxon>
        <taxon>Rhabditida</taxon>
        <taxon>Tylenchina</taxon>
        <taxon>Tylenchomorpha</taxon>
        <taxon>Aphelenchoidea</taxon>
        <taxon>Aphelenchoididae</taxon>
        <taxon>Bursaphelenchus</taxon>
    </lineage>
</organism>
<dbReference type="PANTHER" id="PTHR46706">
    <property type="entry name" value="PROTEIN QUA-1-RELATED"/>
    <property type="match status" value="1"/>
</dbReference>
<dbReference type="GO" id="GO:0048731">
    <property type="term" value="P:system development"/>
    <property type="evidence" value="ECO:0007669"/>
    <property type="project" value="UniProtKB-ARBA"/>
</dbReference>
<reference evidence="8" key="1">
    <citation type="submission" date="2016-11" db="UniProtKB">
        <authorList>
            <consortium name="WormBaseParasite"/>
        </authorList>
    </citation>
    <scope>IDENTIFICATION</scope>
</reference>
<dbReference type="InterPro" id="IPR036844">
    <property type="entry name" value="Hint_dom_sf"/>
</dbReference>
<evidence type="ECO:0000256" key="1">
    <source>
        <dbReference type="ARBA" id="ARBA00004239"/>
    </source>
</evidence>
<name>A0A1I7RQX7_BURXY</name>
<dbReference type="WBParaSite" id="BXY_0312200.1">
    <property type="protein sequence ID" value="BXY_0312200.1"/>
    <property type="gene ID" value="BXY_0312200"/>
</dbReference>
<feature type="chain" id="PRO_5009304690" evidence="4">
    <location>
        <begin position="17"/>
        <end position="617"/>
    </location>
</feature>
<dbReference type="InterPro" id="IPR001767">
    <property type="entry name" value="Hedgehog_Hint"/>
</dbReference>
<dbReference type="PANTHER" id="PTHR46706:SF12">
    <property type="entry name" value="PROTEIN QUA-1-RELATED"/>
    <property type="match status" value="1"/>
</dbReference>
<dbReference type="CDD" id="cd00081">
    <property type="entry name" value="Hint"/>
    <property type="match status" value="1"/>
</dbReference>
<dbReference type="InterPro" id="IPR006141">
    <property type="entry name" value="Intein_N"/>
</dbReference>
<dbReference type="Gene3D" id="2.170.16.10">
    <property type="entry name" value="Hedgehog/Intein (Hint) domain"/>
    <property type="match status" value="1"/>
</dbReference>
<evidence type="ECO:0000259" key="5">
    <source>
        <dbReference type="SMART" id="SM00305"/>
    </source>
</evidence>
<keyword evidence="3 4" id="KW-0732">Signal</keyword>
<dbReference type="InterPro" id="IPR003587">
    <property type="entry name" value="Hint_dom_N"/>
</dbReference>
<dbReference type="SMART" id="SM00306">
    <property type="entry name" value="HintN"/>
    <property type="match status" value="1"/>
</dbReference>
<sequence>MLPLLFALLMIPCLRASFCGPAAVPFSFEALPDGQPVLGCARPTCFGWDAHGKPAGSPSLFYRVNKKPDGYFRKNADIQVKNLNENEAQFFQAQTSTCAATFDSDQCASETQWVGGIGPLSNVTGLPLALQCCDYDPLLLSQDRGIAAVKPGQIVIGGEIVTGERQYAFDYISDVVKKIGDNGNVSYDVYVRRLPCLPQPGEITVTVERSVYSEIGNRFAKKSKFEQKGSKAFQAPLQEFGENSNIALESLNTNSVGGGRAVVDNQEVQSTGQVISQSERVVLEPTGQETVQVVQGPAPNSVGGGETVVQGPFVADGEAVEVVDAIQGLELPEGQVPAGLVEQPAAVAPAYGGGYGGGYGAGGGGGGSTFCFSADTLVTMADGSQKRMDELEINDWVLSANRTHAVYTPVESWVHRMSKQEAEFLHIHLEDGKDLKITDKHFIYKSKCDKKTALRFYEVNNKPVYAEKVQVGDCLYVFKGDSFVQRRVSKITKITETGIYAPMTTTGDIVVNGIFASCYSIINSSVMQKTFFDSFKGWPSLMSDQNEVDLPILTHIAVQLMEYPNSLRPFIRSWRSIKVVFGWPSCSDPESGAAGPGFEPPAHLDKKPGGRYLPIPY</sequence>
<feature type="domain" description="Hint" evidence="6">
    <location>
        <begin position="369"/>
        <end position="479"/>
    </location>
</feature>
<dbReference type="PROSITE" id="PS50817">
    <property type="entry name" value="INTEIN_N_TER"/>
    <property type="match status" value="1"/>
</dbReference>
<evidence type="ECO:0000259" key="6">
    <source>
        <dbReference type="SMART" id="SM00306"/>
    </source>
</evidence>
<evidence type="ECO:0000256" key="3">
    <source>
        <dbReference type="ARBA" id="ARBA00022729"/>
    </source>
</evidence>
<protein>
    <submittedName>
        <fullName evidence="8">HintN domain-containing protein</fullName>
    </submittedName>
</protein>
<accession>A0A1I7RQX7</accession>
<evidence type="ECO:0000256" key="4">
    <source>
        <dbReference type="SAM" id="SignalP"/>
    </source>
</evidence>
<dbReference type="Pfam" id="PF01079">
    <property type="entry name" value="Hint"/>
    <property type="match status" value="1"/>
</dbReference>
<dbReference type="InterPro" id="IPR001657">
    <property type="entry name" value="Hedgehog"/>
</dbReference>
<proteinExistence type="predicted"/>
<dbReference type="PRINTS" id="PR00632">
    <property type="entry name" value="SONICHHOG"/>
</dbReference>
<dbReference type="eggNOG" id="KOG3638">
    <property type="taxonomic scope" value="Eukaryota"/>
</dbReference>
<dbReference type="GO" id="GO:0016540">
    <property type="term" value="P:protein autoprocessing"/>
    <property type="evidence" value="ECO:0007669"/>
    <property type="project" value="InterPro"/>
</dbReference>
<evidence type="ECO:0000256" key="2">
    <source>
        <dbReference type="ARBA" id="ARBA00022473"/>
    </source>
</evidence>
<comment type="subcellular location">
    <subcellularLocation>
        <location evidence="1">Secreted</location>
        <location evidence="1">Extracellular space</location>
    </subcellularLocation>
</comment>
<dbReference type="SMART" id="SM00305">
    <property type="entry name" value="HintC"/>
    <property type="match status" value="1"/>
</dbReference>
<evidence type="ECO:0000313" key="8">
    <source>
        <dbReference type="WBParaSite" id="BXY_0312200.1"/>
    </source>
</evidence>
<dbReference type="Proteomes" id="UP000095284">
    <property type="component" value="Unplaced"/>
</dbReference>
<dbReference type="GO" id="GO:0016539">
    <property type="term" value="P:intein-mediated protein splicing"/>
    <property type="evidence" value="ECO:0007669"/>
    <property type="project" value="InterPro"/>
</dbReference>
<dbReference type="GO" id="GO:0007267">
    <property type="term" value="P:cell-cell signaling"/>
    <property type="evidence" value="ECO:0007669"/>
    <property type="project" value="InterPro"/>
</dbReference>
<dbReference type="GO" id="GO:0005576">
    <property type="term" value="C:extracellular region"/>
    <property type="evidence" value="ECO:0007669"/>
    <property type="project" value="UniProtKB-SubCell"/>
</dbReference>
<feature type="domain" description="Hint" evidence="5">
    <location>
        <begin position="480"/>
        <end position="524"/>
    </location>
</feature>
<evidence type="ECO:0000313" key="7">
    <source>
        <dbReference type="Proteomes" id="UP000095284"/>
    </source>
</evidence>